<protein>
    <submittedName>
        <fullName evidence="2">Uncharacterized protein</fullName>
    </submittedName>
</protein>
<reference evidence="2" key="1">
    <citation type="submission" date="2024-10" db="EMBL/GenBank/DDBJ databases">
        <authorList>
            <person name="Ryan C."/>
        </authorList>
    </citation>
    <scope>NUCLEOTIDE SEQUENCE [LARGE SCALE GENOMIC DNA]</scope>
</reference>
<sequence length="452" mass="49222">MPWNLEDKKMHHKQYNPDATHMTMGVVVRKSSPVVVTPSEPPAKTTASTIRLSSFDVALYTIPATVLLMFEQPIPDAAETIKRALSKTLVHYYPIAGRIIAGADGGEVHIHCNGEGVTFISATADCALKEAMSLDRSPGGRTLLDELAVYYPAMRCGPTDPLMLMQVTEFSCGGFVVGVTANHAVGDGAGWAQFLQAVGELARGFSAPSVVPVRSDDSLPSRPQPVVSLSQLMTSLDPLQGLSSLDITVPSTAINRIKAEYASRFDGQTCTSFDAVSAVLWRCRTRAIMSDPETPALFLFGVNLREYLGAKKGYYGNCASGQPVVATSGVVANGDIMDLVAMIKQSKEKIPEQFKKSEGTNLQEPVDQKRQLDHQLRYNMLTVSSWRNLGFDRVDFGSGRAARVTPYAHDKLPFPTCMMSLPHKGKDGANIFTAMLKVEHVDTFLKELTRFT</sequence>
<dbReference type="Pfam" id="PF02458">
    <property type="entry name" value="Transferase"/>
    <property type="match status" value="1"/>
</dbReference>
<accession>A0ABC9AV38</accession>
<organism evidence="2 3">
    <name type="scientific">Urochloa decumbens</name>
    <dbReference type="NCBI Taxonomy" id="240449"/>
    <lineage>
        <taxon>Eukaryota</taxon>
        <taxon>Viridiplantae</taxon>
        <taxon>Streptophyta</taxon>
        <taxon>Embryophyta</taxon>
        <taxon>Tracheophyta</taxon>
        <taxon>Spermatophyta</taxon>
        <taxon>Magnoliopsida</taxon>
        <taxon>Liliopsida</taxon>
        <taxon>Poales</taxon>
        <taxon>Poaceae</taxon>
        <taxon>PACMAD clade</taxon>
        <taxon>Panicoideae</taxon>
        <taxon>Panicodae</taxon>
        <taxon>Paniceae</taxon>
        <taxon>Melinidinae</taxon>
        <taxon>Urochloa</taxon>
    </lineage>
</organism>
<evidence type="ECO:0000256" key="1">
    <source>
        <dbReference type="ARBA" id="ARBA00009861"/>
    </source>
</evidence>
<dbReference type="InterPro" id="IPR023213">
    <property type="entry name" value="CAT-like_dom_sf"/>
</dbReference>
<evidence type="ECO:0000313" key="2">
    <source>
        <dbReference type="EMBL" id="CAL4988023.1"/>
    </source>
</evidence>
<proteinExistence type="inferred from homology"/>
<keyword evidence="3" id="KW-1185">Reference proteome</keyword>
<name>A0ABC9AV38_9POAL</name>
<dbReference type="AlphaFoldDB" id="A0ABC9AV38"/>
<dbReference type="Proteomes" id="UP001497457">
    <property type="component" value="Chromosome 23rd"/>
</dbReference>
<dbReference type="EMBL" id="OZ075133">
    <property type="protein sequence ID" value="CAL4988023.1"/>
    <property type="molecule type" value="Genomic_DNA"/>
</dbReference>
<evidence type="ECO:0000313" key="3">
    <source>
        <dbReference type="Proteomes" id="UP001497457"/>
    </source>
</evidence>
<dbReference type="GO" id="GO:0016747">
    <property type="term" value="F:acyltransferase activity, transferring groups other than amino-acyl groups"/>
    <property type="evidence" value="ECO:0007669"/>
    <property type="project" value="UniProtKB-ARBA"/>
</dbReference>
<dbReference type="PANTHER" id="PTHR31147">
    <property type="entry name" value="ACYL TRANSFERASE 4"/>
    <property type="match status" value="1"/>
</dbReference>
<comment type="similarity">
    <text evidence="1">Belongs to the plant acyltransferase family.</text>
</comment>
<dbReference type="PANTHER" id="PTHR31147:SF55">
    <property type="entry name" value="HXXXD-TYPE ACYL-TRANSFERASE FAMILY PROTEIN"/>
    <property type="match status" value="1"/>
</dbReference>
<dbReference type="InterPro" id="IPR050898">
    <property type="entry name" value="Plant_acyltransferase"/>
</dbReference>
<gene>
    <name evidence="2" type="ORF">URODEC1_LOCUS59072</name>
</gene>
<dbReference type="Gene3D" id="3.30.559.10">
    <property type="entry name" value="Chloramphenicol acetyltransferase-like domain"/>
    <property type="match status" value="2"/>
</dbReference>